<dbReference type="InterPro" id="IPR001085">
    <property type="entry name" value="Ser_HO-MeTrfase"/>
</dbReference>
<reference evidence="5 7" key="1">
    <citation type="submission" date="2016-04" db="EMBL/GenBank/DDBJ databases">
        <authorList>
            <person name="Evans L.H."/>
            <person name="Alamgir A."/>
            <person name="Owens N."/>
            <person name="Weber N.D."/>
            <person name="Virtaneva K."/>
            <person name="Barbian K."/>
            <person name="Babar A."/>
            <person name="Rosenke K."/>
        </authorList>
    </citation>
    <scope>NUCLEOTIDE SEQUENCE [LARGE SCALE GENOMIC DNA]</scope>
    <source>
        <strain evidence="5 7">JL2886</strain>
    </source>
</reference>
<dbReference type="AlphaFoldDB" id="A0A1B0ZQ42"/>
<evidence type="ECO:0000313" key="6">
    <source>
        <dbReference type="EMBL" id="MDE4166991.1"/>
    </source>
</evidence>
<dbReference type="GO" id="GO:0019264">
    <property type="term" value="P:glycine biosynthetic process from serine"/>
    <property type="evidence" value="ECO:0007669"/>
    <property type="project" value="InterPro"/>
</dbReference>
<sequence>MTDPAKQRLAQRPWVPAACEAHVQEIAQQTAAATTERLSGRIDALIRRNAEIHDEECFNLNPATNVMNPAAEAVLSSGLGSRPSLGYPGDKYEMGLEAIEEIEVIAAELAAEVFQAAYAEVRVGSGALANLYGFMALTQPGDSIIAPPATVGGHVTHHEAGCAGLYGLKTHPAPVHADGYTVDLDGLRRMAHEVQPSLITIGGSLNLFPHPVAEVRAIADEVGAKVLFDAAHQCGIIAGGAWANPLQEGAHLMTMSTYKSLGGPAGGLIVSNDAAVAERLDAIAFPGMTANFDAAKTAALAVSLLDWIDYGPAYAKAMIDLAQALADELEKLGLPVFKGAGKATQSHQFAVEAAGFGGGQAASKTLRKAGFLACGIGLPIAEVPGDMNGLRIGTPELVRRGVTPADAPELAALIAQGLIGNDPAAVAPRTRAMRARFQGMHYVRA</sequence>
<keyword evidence="6" id="KW-0032">Aminotransferase</keyword>
<dbReference type="GO" id="GO:0004372">
    <property type="term" value="F:glycine hydroxymethyltransferase activity"/>
    <property type="evidence" value="ECO:0007669"/>
    <property type="project" value="InterPro"/>
</dbReference>
<protein>
    <submittedName>
        <fullName evidence="6">Aminotransferase class I/II-fold pyridoxal phosphate-dependent enzyme</fullName>
    </submittedName>
    <submittedName>
        <fullName evidence="5">Serine hydroxymethyltransferase</fullName>
    </submittedName>
</protein>
<dbReference type="PATRIC" id="fig|60890.4.peg.1345"/>
<dbReference type="PIRSF" id="PIRSF000412">
    <property type="entry name" value="SHMT"/>
    <property type="match status" value="1"/>
</dbReference>
<dbReference type="InterPro" id="IPR049943">
    <property type="entry name" value="Ser_HO-MeTrfase-like"/>
</dbReference>
<dbReference type="EMBL" id="JARCJK010000007">
    <property type="protein sequence ID" value="MDE4166991.1"/>
    <property type="molecule type" value="Genomic_DNA"/>
</dbReference>
<keyword evidence="7" id="KW-1185">Reference proteome</keyword>
<organism evidence="5 7">
    <name type="scientific">Phaeobacter gallaeciensis</name>
    <dbReference type="NCBI Taxonomy" id="60890"/>
    <lineage>
        <taxon>Bacteria</taxon>
        <taxon>Pseudomonadati</taxon>
        <taxon>Pseudomonadota</taxon>
        <taxon>Alphaproteobacteria</taxon>
        <taxon>Rhodobacterales</taxon>
        <taxon>Roseobacteraceae</taxon>
        <taxon>Phaeobacter</taxon>
    </lineage>
</organism>
<feature type="domain" description="Serine hydroxymethyltransferase-like" evidence="4">
    <location>
        <begin position="54"/>
        <end position="413"/>
    </location>
</feature>
<dbReference type="EMBL" id="CP015124">
    <property type="protein sequence ID" value="ANP36287.1"/>
    <property type="molecule type" value="Genomic_DNA"/>
</dbReference>
<comment type="cofactor">
    <cofactor evidence="1 3">
        <name>pyridoxal 5'-phosphate</name>
        <dbReference type="ChEBI" id="CHEBI:597326"/>
    </cofactor>
</comment>
<evidence type="ECO:0000256" key="3">
    <source>
        <dbReference type="PIRSR" id="PIRSR000412-50"/>
    </source>
</evidence>
<dbReference type="Gene3D" id="3.90.1150.10">
    <property type="entry name" value="Aspartate Aminotransferase, domain 1"/>
    <property type="match status" value="1"/>
</dbReference>
<dbReference type="GO" id="GO:0005737">
    <property type="term" value="C:cytoplasm"/>
    <property type="evidence" value="ECO:0007669"/>
    <property type="project" value="TreeGrafter"/>
</dbReference>
<accession>A0A1B0ZQ42</accession>
<dbReference type="GO" id="GO:0030170">
    <property type="term" value="F:pyridoxal phosphate binding"/>
    <property type="evidence" value="ECO:0007669"/>
    <property type="project" value="InterPro"/>
</dbReference>
<proteinExistence type="predicted"/>
<dbReference type="PANTHER" id="PTHR11680:SF35">
    <property type="entry name" value="SERINE HYDROXYMETHYLTRANSFERASE 1"/>
    <property type="match status" value="1"/>
</dbReference>
<evidence type="ECO:0000313" key="5">
    <source>
        <dbReference type="EMBL" id="ANP36287.1"/>
    </source>
</evidence>
<dbReference type="Gene3D" id="3.40.640.10">
    <property type="entry name" value="Type I PLP-dependent aspartate aminotransferase-like (Major domain)"/>
    <property type="match status" value="1"/>
</dbReference>
<reference evidence="6 8" key="2">
    <citation type="submission" date="2023-02" db="EMBL/GenBank/DDBJ databases">
        <title>Population genomics of bacteria associated with diatom.</title>
        <authorList>
            <person name="Xie J."/>
            <person name="Wang H."/>
        </authorList>
    </citation>
    <scope>NUCLEOTIDE SEQUENCE [LARGE SCALE GENOMIC DNA]</scope>
    <source>
        <strain evidence="6 8">PT47_8</strain>
    </source>
</reference>
<dbReference type="GO" id="GO:0032259">
    <property type="term" value="P:methylation"/>
    <property type="evidence" value="ECO:0007669"/>
    <property type="project" value="UniProtKB-KW"/>
</dbReference>
<name>A0A1B0ZQ42_9RHOB</name>
<dbReference type="Pfam" id="PF00464">
    <property type="entry name" value="SHMT"/>
    <property type="match status" value="1"/>
</dbReference>
<evidence type="ECO:0000259" key="4">
    <source>
        <dbReference type="Pfam" id="PF00464"/>
    </source>
</evidence>
<dbReference type="SUPFAM" id="SSF53383">
    <property type="entry name" value="PLP-dependent transferases"/>
    <property type="match status" value="1"/>
</dbReference>
<dbReference type="GO" id="GO:0008483">
    <property type="term" value="F:transaminase activity"/>
    <property type="evidence" value="ECO:0007669"/>
    <property type="project" value="UniProtKB-KW"/>
</dbReference>
<dbReference type="RefSeq" id="WP_065273573.1">
    <property type="nucleotide sequence ID" value="NZ_CP015124.1"/>
</dbReference>
<gene>
    <name evidence="5" type="primary">glyA,SHMT</name>
    <name evidence="5" type="ORF">JL2886_01369</name>
    <name evidence="6" type="ORF">PXK24_14940</name>
</gene>
<dbReference type="OrthoDB" id="9019276at2"/>
<keyword evidence="5" id="KW-0808">Transferase</keyword>
<evidence type="ECO:0000256" key="1">
    <source>
        <dbReference type="ARBA" id="ARBA00001933"/>
    </source>
</evidence>
<keyword evidence="5" id="KW-0489">Methyltransferase</keyword>
<dbReference type="InterPro" id="IPR015421">
    <property type="entry name" value="PyrdxlP-dep_Trfase_major"/>
</dbReference>
<dbReference type="GO" id="GO:0008168">
    <property type="term" value="F:methyltransferase activity"/>
    <property type="evidence" value="ECO:0007669"/>
    <property type="project" value="UniProtKB-KW"/>
</dbReference>
<feature type="modified residue" description="N6-(pyridoxal phosphate)lysine" evidence="3">
    <location>
        <position position="259"/>
    </location>
</feature>
<dbReference type="GO" id="GO:0035999">
    <property type="term" value="P:tetrahydrofolate interconversion"/>
    <property type="evidence" value="ECO:0007669"/>
    <property type="project" value="InterPro"/>
</dbReference>
<evidence type="ECO:0000313" key="8">
    <source>
        <dbReference type="Proteomes" id="UP001218364"/>
    </source>
</evidence>
<dbReference type="InterPro" id="IPR015424">
    <property type="entry name" value="PyrdxlP-dep_Trfase"/>
</dbReference>
<evidence type="ECO:0000313" key="7">
    <source>
        <dbReference type="Proteomes" id="UP000092565"/>
    </source>
</evidence>
<dbReference type="InterPro" id="IPR015422">
    <property type="entry name" value="PyrdxlP-dep_Trfase_small"/>
</dbReference>
<dbReference type="PANTHER" id="PTHR11680">
    <property type="entry name" value="SERINE HYDROXYMETHYLTRANSFERASE"/>
    <property type="match status" value="1"/>
</dbReference>
<keyword evidence="2 3" id="KW-0663">Pyridoxal phosphate</keyword>
<evidence type="ECO:0000256" key="2">
    <source>
        <dbReference type="ARBA" id="ARBA00022898"/>
    </source>
</evidence>
<dbReference type="Proteomes" id="UP000092565">
    <property type="component" value="Chromosome"/>
</dbReference>
<dbReference type="InterPro" id="IPR039429">
    <property type="entry name" value="SHMT-like_dom"/>
</dbReference>
<dbReference type="Proteomes" id="UP001218364">
    <property type="component" value="Unassembled WGS sequence"/>
</dbReference>